<feature type="compositionally biased region" description="Polar residues" evidence="1">
    <location>
        <begin position="1"/>
        <end position="13"/>
    </location>
</feature>
<dbReference type="Proteomes" id="UP000064967">
    <property type="component" value="Chromosome"/>
</dbReference>
<evidence type="ECO:0000256" key="1">
    <source>
        <dbReference type="SAM" id="MobiDB-lite"/>
    </source>
</evidence>
<reference evidence="2 3" key="1">
    <citation type="submission" date="2015-08" db="EMBL/GenBank/DDBJ databases">
        <authorList>
            <person name="Babu N.S."/>
            <person name="Beckwith C.J."/>
            <person name="Beseler K.G."/>
            <person name="Brison A."/>
            <person name="Carone J.V."/>
            <person name="Caskin T.P."/>
            <person name="Diamond M."/>
            <person name="Durham M.E."/>
            <person name="Foxe J.M."/>
            <person name="Go M."/>
            <person name="Henderson B.A."/>
            <person name="Jones I.B."/>
            <person name="McGettigan J.A."/>
            <person name="Micheletti S.J."/>
            <person name="Nasrallah M.E."/>
            <person name="Ortiz D."/>
            <person name="Piller C.R."/>
            <person name="Privatt S.R."/>
            <person name="Schneider S.L."/>
            <person name="Sharp S."/>
            <person name="Smith T.C."/>
            <person name="Stanton J.D."/>
            <person name="Ullery H.E."/>
            <person name="Wilson R.J."/>
            <person name="Serrano M.G."/>
            <person name="Buck G."/>
            <person name="Lee V."/>
            <person name="Wang Y."/>
            <person name="Carvalho R."/>
            <person name="Voegtly L."/>
            <person name="Shi R."/>
            <person name="Duckworth R."/>
            <person name="Johnson A."/>
            <person name="Loviza R."/>
            <person name="Walstead R."/>
            <person name="Shah Z."/>
            <person name="Kiflezghi M."/>
            <person name="Wade K."/>
            <person name="Ball S.L."/>
            <person name="Bradley K.W."/>
            <person name="Asai D.J."/>
            <person name="Bowman C.A."/>
            <person name="Russell D.A."/>
            <person name="Pope W.H."/>
            <person name="Jacobs-Sera D."/>
            <person name="Hendrix R.W."/>
            <person name="Hatfull G.F."/>
        </authorList>
    </citation>
    <scope>NUCLEOTIDE SEQUENCE [LARGE SCALE GENOMIC DNA]</scope>
    <source>
        <strain evidence="2 3">DSM 27648</strain>
    </source>
</reference>
<gene>
    <name evidence="2" type="ORF">AKJ09_02013</name>
</gene>
<dbReference type="STRING" id="1391654.AKJ09_02013"/>
<evidence type="ECO:0000313" key="2">
    <source>
        <dbReference type="EMBL" id="AKU95349.1"/>
    </source>
</evidence>
<evidence type="ECO:0000313" key="3">
    <source>
        <dbReference type="Proteomes" id="UP000064967"/>
    </source>
</evidence>
<feature type="region of interest" description="Disordered" evidence="1">
    <location>
        <begin position="1"/>
        <end position="46"/>
    </location>
</feature>
<feature type="compositionally biased region" description="Polar residues" evidence="1">
    <location>
        <begin position="26"/>
        <end position="35"/>
    </location>
</feature>
<dbReference type="EMBL" id="CP012333">
    <property type="protein sequence ID" value="AKU95349.1"/>
    <property type="molecule type" value="Genomic_DNA"/>
</dbReference>
<accession>A0A0K1PQF8</accession>
<dbReference type="KEGG" id="llu:AKJ09_02013"/>
<sequence>MDAESDSTATSFDASGVTKTPEPPASVSSPTTNGSLDGDAQEAPSRMLVRAIAQHPTRMMREGDGGVCAEDGRELFMGRLGVGDGENLRGLRSIESMESGGYETEVAEARRRTTRR</sequence>
<keyword evidence="3" id="KW-1185">Reference proteome</keyword>
<organism evidence="2 3">
    <name type="scientific">Labilithrix luteola</name>
    <dbReference type="NCBI Taxonomy" id="1391654"/>
    <lineage>
        <taxon>Bacteria</taxon>
        <taxon>Pseudomonadati</taxon>
        <taxon>Myxococcota</taxon>
        <taxon>Polyangia</taxon>
        <taxon>Polyangiales</taxon>
        <taxon>Labilitrichaceae</taxon>
        <taxon>Labilithrix</taxon>
    </lineage>
</organism>
<protein>
    <submittedName>
        <fullName evidence="2">Uncharacterized protein</fullName>
    </submittedName>
</protein>
<proteinExistence type="predicted"/>
<dbReference type="AlphaFoldDB" id="A0A0K1PQF8"/>
<name>A0A0K1PQF8_9BACT</name>